<evidence type="ECO:0000256" key="5">
    <source>
        <dbReference type="ARBA" id="ARBA00022679"/>
    </source>
</evidence>
<dbReference type="Gene3D" id="3.40.50.510">
    <property type="entry name" value="Phosphotransferase system, mannose-type IIA component"/>
    <property type="match status" value="1"/>
</dbReference>
<dbReference type="InterPro" id="IPR004701">
    <property type="entry name" value="PTS_EIIA_man-typ"/>
</dbReference>
<dbReference type="EMBL" id="NGKC01000024">
    <property type="protein sequence ID" value="RSU09041.1"/>
    <property type="molecule type" value="Genomic_DNA"/>
</dbReference>
<evidence type="ECO:0000256" key="3">
    <source>
        <dbReference type="ARBA" id="ARBA00022490"/>
    </source>
</evidence>
<dbReference type="PROSITE" id="PS51096">
    <property type="entry name" value="PTS_EIIA_TYPE_4"/>
    <property type="match status" value="1"/>
</dbReference>
<evidence type="ECO:0000256" key="7">
    <source>
        <dbReference type="ARBA" id="ARBA00022777"/>
    </source>
</evidence>
<dbReference type="InterPro" id="IPR036662">
    <property type="entry name" value="PTS_EIIA_man-typ_sf"/>
</dbReference>
<evidence type="ECO:0000313" key="9">
    <source>
        <dbReference type="EMBL" id="RSU09041.1"/>
    </source>
</evidence>
<keyword evidence="2" id="KW-0813">Transport</keyword>
<dbReference type="SUPFAM" id="SSF53062">
    <property type="entry name" value="PTS system fructose IIA component-like"/>
    <property type="match status" value="1"/>
</dbReference>
<dbReference type="InterPro" id="IPR033887">
    <property type="entry name" value="PTS_IIA_man"/>
</dbReference>
<dbReference type="CDD" id="cd00006">
    <property type="entry name" value="PTS_IIA_man"/>
    <property type="match status" value="1"/>
</dbReference>
<dbReference type="PANTHER" id="PTHR33799:SF1">
    <property type="entry name" value="PTS SYSTEM MANNOSE-SPECIFIC EIIAB COMPONENT-RELATED"/>
    <property type="match status" value="1"/>
</dbReference>
<keyword evidence="5" id="KW-0808">Transferase</keyword>
<evidence type="ECO:0000259" key="8">
    <source>
        <dbReference type="PROSITE" id="PS51096"/>
    </source>
</evidence>
<accession>A0A430ALP3</accession>
<evidence type="ECO:0000313" key="10">
    <source>
        <dbReference type="Proteomes" id="UP000286773"/>
    </source>
</evidence>
<dbReference type="PANTHER" id="PTHR33799">
    <property type="entry name" value="PTS PERMEASE-RELATED-RELATED"/>
    <property type="match status" value="1"/>
</dbReference>
<dbReference type="GO" id="GO:0016301">
    <property type="term" value="F:kinase activity"/>
    <property type="evidence" value="ECO:0007669"/>
    <property type="project" value="UniProtKB-KW"/>
</dbReference>
<feature type="domain" description="PTS EIIA type-4" evidence="8">
    <location>
        <begin position="1"/>
        <end position="128"/>
    </location>
</feature>
<organism evidence="9 10">
    <name type="scientific">Vagococcus acidifermentans</name>
    <dbReference type="NCBI Taxonomy" id="564710"/>
    <lineage>
        <taxon>Bacteria</taxon>
        <taxon>Bacillati</taxon>
        <taxon>Bacillota</taxon>
        <taxon>Bacilli</taxon>
        <taxon>Lactobacillales</taxon>
        <taxon>Enterococcaceae</taxon>
        <taxon>Vagococcus</taxon>
    </lineage>
</organism>
<keyword evidence="7" id="KW-0418">Kinase</keyword>
<evidence type="ECO:0000256" key="2">
    <source>
        <dbReference type="ARBA" id="ARBA00022448"/>
    </source>
</evidence>
<comment type="subcellular location">
    <subcellularLocation>
        <location evidence="1">Cytoplasm</location>
    </subcellularLocation>
</comment>
<proteinExistence type="predicted"/>
<reference evidence="9 10" key="1">
    <citation type="submission" date="2017-05" db="EMBL/GenBank/DDBJ databases">
        <title>Vagococcus spp. assemblies.</title>
        <authorList>
            <person name="Gulvik C.A."/>
        </authorList>
    </citation>
    <scope>NUCLEOTIDE SEQUENCE [LARGE SCALE GENOMIC DNA]</scope>
    <source>
        <strain evidence="9 10">LMG 24798</strain>
    </source>
</reference>
<dbReference type="GO" id="GO:0005737">
    <property type="term" value="C:cytoplasm"/>
    <property type="evidence" value="ECO:0007669"/>
    <property type="project" value="UniProtKB-SubCell"/>
</dbReference>
<protein>
    <submittedName>
        <fullName evidence="9">PTS sugar transporter subunit IIA</fullName>
    </submittedName>
</protein>
<keyword evidence="4 9" id="KW-0762">Sugar transport</keyword>
<name>A0A430ALP3_9ENTE</name>
<dbReference type="InterPro" id="IPR051471">
    <property type="entry name" value="Bacterial_PTS_sugar_comp"/>
</dbReference>
<keyword evidence="6" id="KW-0598">Phosphotransferase system</keyword>
<evidence type="ECO:0000256" key="1">
    <source>
        <dbReference type="ARBA" id="ARBA00004496"/>
    </source>
</evidence>
<dbReference type="Pfam" id="PF03610">
    <property type="entry name" value="EIIA-man"/>
    <property type="match status" value="1"/>
</dbReference>
<keyword evidence="3" id="KW-0963">Cytoplasm</keyword>
<evidence type="ECO:0000256" key="6">
    <source>
        <dbReference type="ARBA" id="ARBA00022683"/>
    </source>
</evidence>
<dbReference type="RefSeq" id="WP_126815229.1">
    <property type="nucleotide sequence ID" value="NZ_NGKC01000024.1"/>
</dbReference>
<dbReference type="Proteomes" id="UP000286773">
    <property type="component" value="Unassembled WGS sequence"/>
</dbReference>
<dbReference type="GO" id="GO:0009401">
    <property type="term" value="P:phosphoenolpyruvate-dependent sugar phosphotransferase system"/>
    <property type="evidence" value="ECO:0007669"/>
    <property type="project" value="UniProtKB-KW"/>
</dbReference>
<dbReference type="GO" id="GO:0016020">
    <property type="term" value="C:membrane"/>
    <property type="evidence" value="ECO:0007669"/>
    <property type="project" value="InterPro"/>
</dbReference>
<keyword evidence="10" id="KW-1185">Reference proteome</keyword>
<dbReference type="AlphaFoldDB" id="A0A430ALP3"/>
<evidence type="ECO:0000256" key="4">
    <source>
        <dbReference type="ARBA" id="ARBA00022597"/>
    </source>
</evidence>
<gene>
    <name evidence="9" type="ORF">CBF27_13585</name>
</gene>
<sequence length="147" mass="15636">MIGVLLVSHGKMADGIKDSINLIMGESDNLETSSLVAGQGFDEFKADVAAKTKQLDEGEGVLVFVDLFGASPYNAAMMSFKELEQSGTAIRVLTGMNLSMILEVLAMRTGMDLDQLADLAVESGCNGIQETTASVSNDASEEEEDDY</sequence>
<dbReference type="OrthoDB" id="6578004at2"/>
<comment type="caution">
    <text evidence="9">The sequence shown here is derived from an EMBL/GenBank/DDBJ whole genome shotgun (WGS) entry which is preliminary data.</text>
</comment>